<keyword evidence="2" id="KW-1185">Reference proteome</keyword>
<protein>
    <submittedName>
        <fullName evidence="1">Uncharacterized protein</fullName>
    </submittedName>
</protein>
<organism evidence="1 2">
    <name type="scientific">Paragonimus westermani</name>
    <dbReference type="NCBI Taxonomy" id="34504"/>
    <lineage>
        <taxon>Eukaryota</taxon>
        <taxon>Metazoa</taxon>
        <taxon>Spiralia</taxon>
        <taxon>Lophotrochozoa</taxon>
        <taxon>Platyhelminthes</taxon>
        <taxon>Trematoda</taxon>
        <taxon>Digenea</taxon>
        <taxon>Plagiorchiida</taxon>
        <taxon>Troglotremata</taxon>
        <taxon>Troglotrematidae</taxon>
        <taxon>Paragonimus</taxon>
    </lineage>
</organism>
<dbReference type="InterPro" id="IPR043502">
    <property type="entry name" value="DNA/RNA_pol_sf"/>
</dbReference>
<evidence type="ECO:0000313" key="1">
    <source>
        <dbReference type="EMBL" id="KAF8564058.1"/>
    </source>
</evidence>
<evidence type="ECO:0000313" key="2">
    <source>
        <dbReference type="Proteomes" id="UP000699462"/>
    </source>
</evidence>
<dbReference type="EMBL" id="JTDF01009864">
    <property type="protein sequence ID" value="KAF8564058.1"/>
    <property type="molecule type" value="Genomic_DNA"/>
</dbReference>
<name>A0A8T0DB65_9TREM</name>
<accession>A0A8T0DB65</accession>
<comment type="caution">
    <text evidence="1">The sequence shown here is derived from an EMBL/GenBank/DDBJ whole genome shotgun (WGS) entry which is preliminary data.</text>
</comment>
<dbReference type="Proteomes" id="UP000699462">
    <property type="component" value="Unassembled WGS sequence"/>
</dbReference>
<reference evidence="1 2" key="1">
    <citation type="submission" date="2019-07" db="EMBL/GenBank/DDBJ databases">
        <title>Annotation for the trematode Paragonimus westermani.</title>
        <authorList>
            <person name="Choi Y.-J."/>
        </authorList>
    </citation>
    <scope>NUCLEOTIDE SEQUENCE [LARGE SCALE GENOMIC DNA]</scope>
    <source>
        <strain evidence="1">180907_Pwestermani</strain>
    </source>
</reference>
<dbReference type="Gene3D" id="3.10.10.10">
    <property type="entry name" value="HIV Type 1 Reverse Transcriptase, subunit A, domain 1"/>
    <property type="match status" value="1"/>
</dbReference>
<sequence>MASNGTPIHTYGQRPLLLNLGLRREDRWVFAIVDVRQLIVGADFITHYNLWIELRRERLLDANTQLSAKGRSIFTSSVQPLLPFPPVNSVYVNLLRKFPEMTKPNFRRSCLKRSITQSMITNGNPVFVRFRRLPPDRYAKAKDEFQHTPQLGIIRSSKSMWASPLTMVPKKTTND</sequence>
<dbReference type="AlphaFoldDB" id="A0A8T0DB65"/>
<dbReference type="OrthoDB" id="6276451at2759"/>
<dbReference type="SUPFAM" id="SSF56672">
    <property type="entry name" value="DNA/RNA polymerases"/>
    <property type="match status" value="1"/>
</dbReference>
<proteinExistence type="predicted"/>
<gene>
    <name evidence="1" type="ORF">P879_10908</name>
</gene>